<proteinExistence type="predicted"/>
<evidence type="ECO:0000313" key="1">
    <source>
        <dbReference type="EMBL" id="AHG01697.1"/>
    </source>
</evidence>
<reference evidence="1 2" key="1">
    <citation type="submission" date="2014-01" db="EMBL/GenBank/DDBJ databases">
        <authorList>
            <consortium name="DOE Joint Genome Institute"/>
            <person name="Anderson I."/>
            <person name="Huntemann M."/>
            <person name="Han J."/>
            <person name="Chen A."/>
            <person name="Kyrpides N."/>
            <person name="Mavromatis K."/>
            <person name="Markowitz V."/>
            <person name="Palaniappan K."/>
            <person name="Ivanova N."/>
            <person name="Schaumberg A."/>
            <person name="Pati A."/>
            <person name="Liolios K."/>
            <person name="Nordberg H.P."/>
            <person name="Cantor M.N."/>
            <person name="Hua S.X."/>
            <person name="Woyke T."/>
        </authorList>
    </citation>
    <scope>NUCLEOTIDE SEQUENCE [LARGE SCALE GENOMIC DNA]</scope>
    <source>
        <strain evidence="1 2">XH-48</strain>
        <plasmid evidence="2">1</plasmid>
    </source>
</reference>
<evidence type="ECO:0008006" key="3">
    <source>
        <dbReference type="Google" id="ProtNLM"/>
    </source>
</evidence>
<dbReference type="AlphaFoldDB" id="W0JWK9"/>
<dbReference type="InterPro" id="IPR042100">
    <property type="entry name" value="Bug_dom1"/>
</dbReference>
<evidence type="ECO:0000313" key="2">
    <source>
        <dbReference type="Proteomes" id="UP000019024"/>
    </source>
</evidence>
<dbReference type="HOGENOM" id="CLU_045683_1_2_2"/>
<dbReference type="CDD" id="cd07012">
    <property type="entry name" value="PBP2_Bug_TTT"/>
    <property type="match status" value="1"/>
</dbReference>
<protein>
    <recommendedName>
        <fullName evidence="3">Tripartite tricarboxylate transporter substrate binding protein</fullName>
    </recommendedName>
</protein>
<dbReference type="GeneID" id="25147083"/>
<dbReference type="SUPFAM" id="SSF53850">
    <property type="entry name" value="Periplasmic binding protein-like II"/>
    <property type="match status" value="1"/>
</dbReference>
<dbReference type="Proteomes" id="UP000019024">
    <property type="component" value="Plasmid unnamed"/>
</dbReference>
<dbReference type="PANTHER" id="PTHR42928:SF5">
    <property type="entry name" value="BLR1237 PROTEIN"/>
    <property type="match status" value="1"/>
</dbReference>
<geneLocation type="plasmid" evidence="1">
    <name>unnamed</name>
</geneLocation>
<dbReference type="InterPro" id="IPR005064">
    <property type="entry name" value="BUG"/>
</dbReference>
<dbReference type="PIRSF" id="PIRSF017082">
    <property type="entry name" value="YflP"/>
    <property type="match status" value="1"/>
</dbReference>
<gene>
    <name evidence="1" type="ORF">HALLA_04660</name>
</gene>
<organism evidence="1 2">
    <name type="scientific">Halostagnicola larsenii XH-48</name>
    <dbReference type="NCBI Taxonomy" id="797299"/>
    <lineage>
        <taxon>Archaea</taxon>
        <taxon>Methanobacteriati</taxon>
        <taxon>Methanobacteriota</taxon>
        <taxon>Stenosarchaea group</taxon>
        <taxon>Halobacteria</taxon>
        <taxon>Halobacteriales</taxon>
        <taxon>Natrialbaceae</taxon>
        <taxon>Halostagnicola</taxon>
    </lineage>
</organism>
<keyword evidence="2" id="KW-1185">Reference proteome</keyword>
<accession>W0JWK9</accession>
<dbReference type="KEGG" id="hlr:HALLA_04660"/>
<keyword evidence="1" id="KW-0614">Plasmid</keyword>
<dbReference type="RefSeq" id="WP_049954547.1">
    <property type="nucleotide sequence ID" value="NZ_CP007056.1"/>
</dbReference>
<name>W0JWK9_9EURY</name>
<dbReference type="PANTHER" id="PTHR42928">
    <property type="entry name" value="TRICARBOXYLATE-BINDING PROTEIN"/>
    <property type="match status" value="1"/>
</dbReference>
<dbReference type="EMBL" id="CP007056">
    <property type="protein sequence ID" value="AHG01697.1"/>
    <property type="molecule type" value="Genomic_DNA"/>
</dbReference>
<dbReference type="eggNOG" id="arCOG01802">
    <property type="taxonomic scope" value="Archaea"/>
</dbReference>
<dbReference type="Pfam" id="PF03401">
    <property type="entry name" value="TctC"/>
    <property type="match status" value="1"/>
</dbReference>
<sequence length="337" mass="35737">MPDIHSSNTSGNGVLTRRNAIKALGGSGLALTAGCLDQLQSSGDWPSGQIEIIVPWAAGGGADRTSRAVADAAEEYTEVSWNVANQTGGSGSVGMNEAANSAGNGHTLGVAAPEIALYQHLDQDDLGPDDITPIMQYTEMPAALVVHENSDYSSVGEFVDYAADNPGEIDMAQSGNGSSWHLAGAGFADEADIELDFVSYDGAEPAITAVVNEEVDCTVVGAAEVRSYVNDGDLTALGVMYEEELDALPDAPAMVDEGIDIQIGSWLGHFGSGEMSSDLQEEIAGVYESVYDDDKFSSFLDENQFTQVQRGPSEFQEFIDEQYEYYGTLVEDLDIQV</sequence>
<dbReference type="Gene3D" id="3.40.190.10">
    <property type="entry name" value="Periplasmic binding protein-like II"/>
    <property type="match status" value="1"/>
</dbReference>
<dbReference type="Gene3D" id="3.40.190.150">
    <property type="entry name" value="Bordetella uptake gene, domain 1"/>
    <property type="match status" value="1"/>
</dbReference>
<dbReference type="OrthoDB" id="340746at2157"/>